<dbReference type="KEGG" id="aon:DEH84_16990"/>
<evidence type="ECO:0000313" key="1">
    <source>
        <dbReference type="EMBL" id="AWI54927.1"/>
    </source>
</evidence>
<gene>
    <name evidence="1" type="ORF">DEH84_16990</name>
</gene>
<dbReference type="Proteomes" id="UP000244892">
    <property type="component" value="Chromosome"/>
</dbReference>
<protein>
    <submittedName>
        <fullName evidence="1">Uncharacterized protein</fullName>
    </submittedName>
</protein>
<dbReference type="AlphaFoldDB" id="A0A2U8FVM9"/>
<sequence>MLSSPWRSMSAEPSEPATGSAAARFWADTNVVTQVHDAATRSPAATDIGEPVGRHTRELFVSCEPAEALRMQLGQTGLRYMVIADLGGGRARRGLLDIARASGWPLQRLVVRRQGFGDTLATLHFLDSPTQDGGRVRVFCADADADELSRQALAQALMGRAELVAMLVPGGLTLAQQAEAVSALATEVRSGRGDWLCRAIIFMPGQTSPDLVKYITRFRADTGIPARMAPAVRRADQLWVYLGSTWNQMQDKVPPAQRLTLRTLALVANPTPQATRAESIVVNDTGLLAQRCVHHLMRQPGVQRVCLFNLQSQAVVAHSGSAEEGRVMAAQGRALLQVTGRAGETLRLGHALVEATFTLAEHRVQLSGIALLPGCVMHVILARGAPPLKPLPSRAQLEAGS</sequence>
<reference evidence="1 2" key="1">
    <citation type="submission" date="2018-05" db="EMBL/GenBank/DDBJ databases">
        <title>complete genome sequence of Aquabacterium olei NBRC 110486.</title>
        <authorList>
            <person name="Tang B."/>
            <person name="Chang J."/>
            <person name="Zhang L."/>
            <person name="Yang H."/>
        </authorList>
    </citation>
    <scope>NUCLEOTIDE SEQUENCE [LARGE SCALE GENOMIC DNA]</scope>
    <source>
        <strain evidence="1 2">NBRC 110486</strain>
    </source>
</reference>
<evidence type="ECO:0000313" key="2">
    <source>
        <dbReference type="Proteomes" id="UP000244892"/>
    </source>
</evidence>
<accession>A0A2U8FVM9</accession>
<dbReference type="EMBL" id="CP029210">
    <property type="protein sequence ID" value="AWI54927.1"/>
    <property type="molecule type" value="Genomic_DNA"/>
</dbReference>
<name>A0A2U8FVM9_9BURK</name>
<proteinExistence type="predicted"/>
<keyword evidence="2" id="KW-1185">Reference proteome</keyword>
<organism evidence="1 2">
    <name type="scientific">Aquabacterium olei</name>
    <dbReference type="NCBI Taxonomy" id="1296669"/>
    <lineage>
        <taxon>Bacteria</taxon>
        <taxon>Pseudomonadati</taxon>
        <taxon>Pseudomonadota</taxon>
        <taxon>Betaproteobacteria</taxon>
        <taxon>Burkholderiales</taxon>
        <taxon>Aquabacterium</taxon>
    </lineage>
</organism>